<keyword evidence="6" id="KW-1278">Translocase</keyword>
<dbReference type="SMART" id="SM00382">
    <property type="entry name" value="AAA"/>
    <property type="match status" value="1"/>
</dbReference>
<evidence type="ECO:0000256" key="5">
    <source>
        <dbReference type="ARBA" id="ARBA00022840"/>
    </source>
</evidence>
<dbReference type="Gene3D" id="3.40.50.300">
    <property type="entry name" value="P-loop containing nucleotide triphosphate hydrolases"/>
    <property type="match status" value="1"/>
</dbReference>
<proteinExistence type="predicted"/>
<name>A0A7Y9FF77_9CELL</name>
<dbReference type="SUPFAM" id="SSF52540">
    <property type="entry name" value="P-loop containing nucleoside triphosphate hydrolases"/>
    <property type="match status" value="1"/>
</dbReference>
<dbReference type="InterPro" id="IPR050763">
    <property type="entry name" value="ABC_transporter_ATP-binding"/>
</dbReference>
<dbReference type="Pfam" id="PF00005">
    <property type="entry name" value="ABC_tran"/>
    <property type="match status" value="1"/>
</dbReference>
<dbReference type="GO" id="GO:0005524">
    <property type="term" value="F:ATP binding"/>
    <property type="evidence" value="ECO:0007669"/>
    <property type="project" value="UniProtKB-KW"/>
</dbReference>
<evidence type="ECO:0000256" key="1">
    <source>
        <dbReference type="ARBA" id="ARBA00004202"/>
    </source>
</evidence>
<evidence type="ECO:0000259" key="10">
    <source>
        <dbReference type="PROSITE" id="PS50893"/>
    </source>
</evidence>
<evidence type="ECO:0000256" key="6">
    <source>
        <dbReference type="ARBA" id="ARBA00022967"/>
    </source>
</evidence>
<dbReference type="PANTHER" id="PTHR42711">
    <property type="entry name" value="ABC TRANSPORTER ATP-BINDING PROTEIN"/>
    <property type="match status" value="1"/>
</dbReference>
<evidence type="ECO:0000256" key="9">
    <source>
        <dbReference type="SAM" id="MobiDB-lite"/>
    </source>
</evidence>
<dbReference type="PROSITE" id="PS50893">
    <property type="entry name" value="ABC_TRANSPORTER_2"/>
    <property type="match status" value="1"/>
</dbReference>
<accession>A0A7Y9FF77</accession>
<dbReference type="InterPro" id="IPR017871">
    <property type="entry name" value="ABC_transporter-like_CS"/>
</dbReference>
<comment type="caution">
    <text evidence="12">The sequence shown here is derived from an EMBL/GenBank/DDBJ whole genome shotgun (WGS) entry which is preliminary data.</text>
</comment>
<evidence type="ECO:0000313" key="13">
    <source>
        <dbReference type="Proteomes" id="UP000577956"/>
    </source>
</evidence>
<dbReference type="EMBL" id="JACCBK010000001">
    <property type="protein sequence ID" value="NYD86053.1"/>
    <property type="molecule type" value="Genomic_DNA"/>
</dbReference>
<dbReference type="Proteomes" id="UP000618382">
    <property type="component" value="Unassembled WGS sequence"/>
</dbReference>
<feature type="domain" description="ABC transporter" evidence="10">
    <location>
        <begin position="11"/>
        <end position="236"/>
    </location>
</feature>
<reference evidence="12 13" key="1">
    <citation type="submission" date="2020-07" db="EMBL/GenBank/DDBJ databases">
        <title>Sequencing the genomes of 1000 actinobacteria strains.</title>
        <authorList>
            <person name="Klenk H.-P."/>
        </authorList>
    </citation>
    <scope>NUCLEOTIDE SEQUENCE [LARGE SCALE GENOMIC DNA]</scope>
    <source>
        <strain evidence="12 13">DSM 24482</strain>
    </source>
</reference>
<dbReference type="EMBL" id="BONN01000001">
    <property type="protein sequence ID" value="GIG30940.1"/>
    <property type="molecule type" value="Genomic_DNA"/>
</dbReference>
<dbReference type="CDD" id="cd03230">
    <property type="entry name" value="ABC_DR_subfamily_A"/>
    <property type="match status" value="1"/>
</dbReference>
<dbReference type="Proteomes" id="UP000577956">
    <property type="component" value="Unassembled WGS sequence"/>
</dbReference>
<feature type="region of interest" description="Disordered" evidence="9">
    <location>
        <begin position="310"/>
        <end position="343"/>
    </location>
</feature>
<sequence>MSTTDPTGPVVRAEHLSKSYGRTRAVIDVSLTVGRGEIYGVLGRNGAGKTTTVEMIAGLRTPDAGTVEVLGLDPTRDAAALHERVGLQLQESALPDRLRVREALDLYASFYADPADPADLLDLLGLRAKADAAFKDLSGGQKQRLSVALALVGRPELAILDELTTGLDPHARRETWAVVEAIRDAGVTIMLVTHLMEEAERLCDRIALIAGGRVAAVGTPAQIVALTQGEQVLRARPDVPQADDVLLGALAGVPDVVDAAVDDGVLTVRGGGALVQDVLVALDRRGVRVADVHLERASLEDAFVTLTATDDAPPAGGAAAPATTRGRRTPATAGARRTSTPEV</sequence>
<keyword evidence="7" id="KW-0472">Membrane</keyword>
<gene>
    <name evidence="12" type="ORF">BKA21_001602</name>
    <name evidence="11" type="ORF">Col01nite_00990</name>
</gene>
<evidence type="ECO:0000256" key="2">
    <source>
        <dbReference type="ARBA" id="ARBA00022448"/>
    </source>
</evidence>
<evidence type="ECO:0000313" key="12">
    <source>
        <dbReference type="EMBL" id="NYD86053.1"/>
    </source>
</evidence>
<dbReference type="PANTHER" id="PTHR42711:SF16">
    <property type="entry name" value="ABC TRANSPORTER ATP-BINDING PROTEIN"/>
    <property type="match status" value="1"/>
</dbReference>
<reference evidence="11 14" key="2">
    <citation type="submission" date="2021-01" db="EMBL/GenBank/DDBJ databases">
        <title>Whole genome shotgun sequence of Cellulomonas oligotrophica NBRC 109435.</title>
        <authorList>
            <person name="Komaki H."/>
            <person name="Tamura T."/>
        </authorList>
    </citation>
    <scope>NUCLEOTIDE SEQUENCE [LARGE SCALE GENOMIC DNA]</scope>
    <source>
        <strain evidence="11 14">NBRC 109435</strain>
    </source>
</reference>
<keyword evidence="5 12" id="KW-0067">ATP-binding</keyword>
<dbReference type="InterPro" id="IPR027417">
    <property type="entry name" value="P-loop_NTPase"/>
</dbReference>
<dbReference type="InterPro" id="IPR003593">
    <property type="entry name" value="AAA+_ATPase"/>
</dbReference>
<dbReference type="AlphaFoldDB" id="A0A7Y9FF77"/>
<dbReference type="FunFam" id="3.40.50.300:FF:000589">
    <property type="entry name" value="ABC transporter, ATP-binding subunit"/>
    <property type="match status" value="1"/>
</dbReference>
<evidence type="ECO:0000256" key="4">
    <source>
        <dbReference type="ARBA" id="ARBA00022741"/>
    </source>
</evidence>
<evidence type="ECO:0000256" key="3">
    <source>
        <dbReference type="ARBA" id="ARBA00022475"/>
    </source>
</evidence>
<keyword evidence="2" id="KW-0813">Transport</keyword>
<comment type="subcellular location">
    <subcellularLocation>
        <location evidence="1">Cell membrane</location>
        <topology evidence="1">Peripheral membrane protein</topology>
    </subcellularLocation>
</comment>
<dbReference type="GO" id="GO:0016887">
    <property type="term" value="F:ATP hydrolysis activity"/>
    <property type="evidence" value="ECO:0007669"/>
    <property type="project" value="InterPro"/>
</dbReference>
<dbReference type="RefSeq" id="WP_140457743.1">
    <property type="nucleotide sequence ID" value="NZ_BAABFI010000002.1"/>
</dbReference>
<dbReference type="PROSITE" id="PS00211">
    <property type="entry name" value="ABC_TRANSPORTER_1"/>
    <property type="match status" value="1"/>
</dbReference>
<organism evidence="12 13">
    <name type="scientific">Cellulomonas oligotrophica</name>
    <dbReference type="NCBI Taxonomy" id="931536"/>
    <lineage>
        <taxon>Bacteria</taxon>
        <taxon>Bacillati</taxon>
        <taxon>Actinomycetota</taxon>
        <taxon>Actinomycetes</taxon>
        <taxon>Micrococcales</taxon>
        <taxon>Cellulomonadaceae</taxon>
        <taxon>Cellulomonas</taxon>
    </lineage>
</organism>
<dbReference type="InterPro" id="IPR003439">
    <property type="entry name" value="ABC_transporter-like_ATP-bd"/>
</dbReference>
<protein>
    <submittedName>
        <fullName evidence="12">ABC-2 type transport system ATP-binding protein</fullName>
    </submittedName>
</protein>
<evidence type="ECO:0000313" key="14">
    <source>
        <dbReference type="Proteomes" id="UP000618382"/>
    </source>
</evidence>
<keyword evidence="14" id="KW-1185">Reference proteome</keyword>
<evidence type="ECO:0000256" key="8">
    <source>
        <dbReference type="ARBA" id="ARBA00023251"/>
    </source>
</evidence>
<dbReference type="GO" id="GO:0046677">
    <property type="term" value="P:response to antibiotic"/>
    <property type="evidence" value="ECO:0007669"/>
    <property type="project" value="UniProtKB-KW"/>
</dbReference>
<dbReference type="GO" id="GO:0005886">
    <property type="term" value="C:plasma membrane"/>
    <property type="evidence" value="ECO:0007669"/>
    <property type="project" value="UniProtKB-SubCell"/>
</dbReference>
<keyword evidence="3" id="KW-1003">Cell membrane</keyword>
<evidence type="ECO:0000313" key="11">
    <source>
        <dbReference type="EMBL" id="GIG30940.1"/>
    </source>
</evidence>
<evidence type="ECO:0000256" key="7">
    <source>
        <dbReference type="ARBA" id="ARBA00023136"/>
    </source>
</evidence>
<keyword evidence="8" id="KW-0046">Antibiotic resistance</keyword>
<keyword evidence="4" id="KW-0547">Nucleotide-binding</keyword>